<feature type="domain" description="Major facilitator superfamily (MFS) profile" evidence="8">
    <location>
        <begin position="14"/>
        <end position="389"/>
    </location>
</feature>
<feature type="transmembrane region" description="Helical" evidence="7">
    <location>
        <begin position="138"/>
        <end position="157"/>
    </location>
</feature>
<evidence type="ECO:0000313" key="10">
    <source>
        <dbReference type="Proteomes" id="UP000182427"/>
    </source>
</evidence>
<comment type="subcellular location">
    <subcellularLocation>
        <location evidence="1">Membrane</location>
        <topology evidence="1">Multi-pass membrane protein</topology>
    </subcellularLocation>
</comment>
<feature type="transmembrane region" description="Helical" evidence="7">
    <location>
        <begin position="52"/>
        <end position="69"/>
    </location>
</feature>
<accession>A0A1G7JEU2</accession>
<comment type="similarity">
    <text evidence="2">Belongs to the major facilitator superfamily. Nitrate/nitrite porter (TC 2.A.1.8) family.</text>
</comment>
<dbReference type="Proteomes" id="UP000182427">
    <property type="component" value="Chromosome I"/>
</dbReference>
<keyword evidence="4 7" id="KW-1133">Transmembrane helix</keyword>
<sequence length="419" mass="44028">MASAKAFLRSGHPPTLFAAFLYFDFSFAVWVLNGAMGPFITEQFHLSPAQTGLMVSIPTMAGALMRFPLGVLGQYIGRKSAAIIEMLTIIAALMYGFFFVHTFSNVLAMGVLLGTAGASFGVALSLGAGWFPQEYKGLAMGIAGAGNSGTALAAFFAPRLAKVYGWSNVYGVAALFMLLPLLTMIIFAKEPPDKEHQTLGQHLKCLVEADGWYFNLIYIITFGGFLGLATFLPSLFVSQFHMAKTEAGTLTMMATLLGSATRVLGGWLSDKIGGITTLSVVFLVAIAGIFGLTTSPSLAATTLLFMLCFAALGAGNGATFQLVPLRWPLTTAIAGGMIGEIGALGGSILPNVLGISKQKTGSFSAGFAVYAVFAIAVLIVMRLVARRWTRTWVGKGGRAMSPTPDSSEVIVPASPAIAV</sequence>
<feature type="transmembrane region" description="Helical" evidence="7">
    <location>
        <begin position="81"/>
        <end position="100"/>
    </location>
</feature>
<dbReference type="Gene3D" id="1.20.1250.20">
    <property type="entry name" value="MFS general substrate transporter like domains"/>
    <property type="match status" value="1"/>
</dbReference>
<dbReference type="GO" id="GO:0042128">
    <property type="term" value="P:nitrate assimilation"/>
    <property type="evidence" value="ECO:0007669"/>
    <property type="project" value="UniProtKB-KW"/>
</dbReference>
<feature type="transmembrane region" description="Helical" evidence="7">
    <location>
        <begin position="298"/>
        <end position="315"/>
    </location>
</feature>
<evidence type="ECO:0000256" key="3">
    <source>
        <dbReference type="ARBA" id="ARBA00022692"/>
    </source>
</evidence>
<dbReference type="InterPro" id="IPR011701">
    <property type="entry name" value="MFS"/>
</dbReference>
<dbReference type="RefSeq" id="WP_083344826.1">
    <property type="nucleotide sequence ID" value="NZ_LT629690.1"/>
</dbReference>
<feature type="transmembrane region" description="Helical" evidence="7">
    <location>
        <begin position="12"/>
        <end position="32"/>
    </location>
</feature>
<dbReference type="EMBL" id="LT629690">
    <property type="protein sequence ID" value="SDF23438.1"/>
    <property type="molecule type" value="Genomic_DNA"/>
</dbReference>
<dbReference type="AlphaFoldDB" id="A0A1G7JEU2"/>
<evidence type="ECO:0000256" key="5">
    <source>
        <dbReference type="ARBA" id="ARBA00023063"/>
    </source>
</evidence>
<dbReference type="Pfam" id="PF07690">
    <property type="entry name" value="MFS_1"/>
    <property type="match status" value="1"/>
</dbReference>
<feature type="transmembrane region" description="Helical" evidence="7">
    <location>
        <begin position="327"/>
        <end position="349"/>
    </location>
</feature>
<protein>
    <submittedName>
        <fullName evidence="9">MFS transporter, NNP family, nitrate/nitrite transporter</fullName>
    </submittedName>
</protein>
<evidence type="ECO:0000313" key="9">
    <source>
        <dbReference type="EMBL" id="SDF23438.1"/>
    </source>
</evidence>
<dbReference type="SUPFAM" id="SSF103473">
    <property type="entry name" value="MFS general substrate transporter"/>
    <property type="match status" value="1"/>
</dbReference>
<dbReference type="InterPro" id="IPR036259">
    <property type="entry name" value="MFS_trans_sf"/>
</dbReference>
<keyword evidence="10" id="KW-1185">Reference proteome</keyword>
<feature type="transmembrane region" description="Helical" evidence="7">
    <location>
        <begin position="169"/>
        <end position="188"/>
    </location>
</feature>
<evidence type="ECO:0000256" key="4">
    <source>
        <dbReference type="ARBA" id="ARBA00022989"/>
    </source>
</evidence>
<keyword evidence="6 7" id="KW-0472">Membrane</keyword>
<feature type="transmembrane region" description="Helical" evidence="7">
    <location>
        <begin position="106"/>
        <end position="131"/>
    </location>
</feature>
<name>A0A1G7JEU2_9BACT</name>
<dbReference type="InterPro" id="IPR020846">
    <property type="entry name" value="MFS_dom"/>
</dbReference>
<feature type="transmembrane region" description="Helical" evidence="7">
    <location>
        <begin position="272"/>
        <end position="292"/>
    </location>
</feature>
<dbReference type="PROSITE" id="PS50850">
    <property type="entry name" value="MFS"/>
    <property type="match status" value="1"/>
</dbReference>
<feature type="transmembrane region" description="Helical" evidence="7">
    <location>
        <begin position="361"/>
        <end position="385"/>
    </location>
</feature>
<evidence type="ECO:0000256" key="2">
    <source>
        <dbReference type="ARBA" id="ARBA00008432"/>
    </source>
</evidence>
<evidence type="ECO:0000256" key="7">
    <source>
        <dbReference type="SAM" id="Phobius"/>
    </source>
</evidence>
<keyword evidence="3 7" id="KW-0812">Transmembrane</keyword>
<organism evidence="9 10">
    <name type="scientific">Terriglobus roseus</name>
    <dbReference type="NCBI Taxonomy" id="392734"/>
    <lineage>
        <taxon>Bacteria</taxon>
        <taxon>Pseudomonadati</taxon>
        <taxon>Acidobacteriota</taxon>
        <taxon>Terriglobia</taxon>
        <taxon>Terriglobales</taxon>
        <taxon>Acidobacteriaceae</taxon>
        <taxon>Terriglobus</taxon>
    </lineage>
</organism>
<reference evidence="9 10" key="1">
    <citation type="submission" date="2016-10" db="EMBL/GenBank/DDBJ databases">
        <authorList>
            <person name="de Groot N.N."/>
        </authorList>
    </citation>
    <scope>NUCLEOTIDE SEQUENCE [LARGE SCALE GENOMIC DNA]</scope>
    <source>
        <strain evidence="9 10">GAS232</strain>
    </source>
</reference>
<evidence type="ECO:0000256" key="6">
    <source>
        <dbReference type="ARBA" id="ARBA00023136"/>
    </source>
</evidence>
<evidence type="ECO:0000259" key="8">
    <source>
        <dbReference type="PROSITE" id="PS50850"/>
    </source>
</evidence>
<dbReference type="OrthoDB" id="9773404at2"/>
<dbReference type="GO" id="GO:0016020">
    <property type="term" value="C:membrane"/>
    <property type="evidence" value="ECO:0007669"/>
    <property type="project" value="UniProtKB-SubCell"/>
</dbReference>
<dbReference type="InterPro" id="IPR044772">
    <property type="entry name" value="NO3_transporter"/>
</dbReference>
<keyword evidence="5" id="KW-0534">Nitrate assimilation</keyword>
<evidence type="ECO:0000256" key="1">
    <source>
        <dbReference type="ARBA" id="ARBA00004141"/>
    </source>
</evidence>
<dbReference type="PANTHER" id="PTHR23515">
    <property type="entry name" value="HIGH-AFFINITY NITRATE TRANSPORTER 2.3"/>
    <property type="match status" value="1"/>
</dbReference>
<gene>
    <name evidence="9" type="ORF">SAMN05444167_1797</name>
</gene>
<proteinExistence type="inferred from homology"/>
<dbReference type="GO" id="GO:0015112">
    <property type="term" value="F:nitrate transmembrane transporter activity"/>
    <property type="evidence" value="ECO:0007669"/>
    <property type="project" value="InterPro"/>
</dbReference>
<feature type="transmembrane region" description="Helical" evidence="7">
    <location>
        <begin position="212"/>
        <end position="235"/>
    </location>
</feature>